<gene>
    <name evidence="2" type="ORF">JK364_49565</name>
</gene>
<organism evidence="2 3">
    <name type="scientific">Streptomyces endocoffeicus</name>
    <dbReference type="NCBI Taxonomy" id="2898945"/>
    <lineage>
        <taxon>Bacteria</taxon>
        <taxon>Bacillati</taxon>
        <taxon>Actinomycetota</taxon>
        <taxon>Actinomycetes</taxon>
        <taxon>Kitasatosporales</taxon>
        <taxon>Streptomycetaceae</taxon>
        <taxon>Streptomyces</taxon>
    </lineage>
</organism>
<sequence>MSDPDIRDHPPLQALLPDLPADRWGPLSGFPWIDLLPETGWTAVAYWDTRPLGVWPHQIAAHCDVDRAFGLATNIHGDVTVHAFPTREERDAATRLLAQHWDSQTNGSPAQRHRNPDT</sequence>
<evidence type="ECO:0000313" key="3">
    <source>
        <dbReference type="Proteomes" id="UP000621510"/>
    </source>
</evidence>
<evidence type="ECO:0000256" key="1">
    <source>
        <dbReference type="SAM" id="MobiDB-lite"/>
    </source>
</evidence>
<name>A0ABS1Q6J3_9ACTN</name>
<comment type="caution">
    <text evidence="2">The sequence shown here is derived from an EMBL/GenBank/DDBJ whole genome shotgun (WGS) entry which is preliminary data.</text>
</comment>
<evidence type="ECO:0008006" key="4">
    <source>
        <dbReference type="Google" id="ProtNLM"/>
    </source>
</evidence>
<protein>
    <recommendedName>
        <fullName evidence="4">DUF317 domain-containing protein</fullName>
    </recommendedName>
</protein>
<reference evidence="2 3" key="1">
    <citation type="submission" date="2021-01" db="EMBL/GenBank/DDBJ databases">
        <title>WGS of actinomycetes isolated from Thailand.</title>
        <authorList>
            <person name="Thawai C."/>
        </authorList>
    </citation>
    <scope>NUCLEOTIDE SEQUENCE [LARGE SCALE GENOMIC DNA]</scope>
    <source>
        <strain evidence="2 3">CA3R110</strain>
    </source>
</reference>
<dbReference type="Proteomes" id="UP000621510">
    <property type="component" value="Unassembled WGS sequence"/>
</dbReference>
<evidence type="ECO:0000313" key="2">
    <source>
        <dbReference type="EMBL" id="MBL1120288.1"/>
    </source>
</evidence>
<feature type="region of interest" description="Disordered" evidence="1">
    <location>
        <begin position="99"/>
        <end position="118"/>
    </location>
</feature>
<dbReference type="EMBL" id="JAERRG010000047">
    <property type="protein sequence ID" value="MBL1120288.1"/>
    <property type="molecule type" value="Genomic_DNA"/>
</dbReference>
<dbReference type="RefSeq" id="WP_201858050.1">
    <property type="nucleotide sequence ID" value="NZ_JAERRG010000047.1"/>
</dbReference>
<keyword evidence="3" id="KW-1185">Reference proteome</keyword>
<proteinExistence type="predicted"/>
<accession>A0ABS1Q6J3</accession>